<dbReference type="Proteomes" id="UP001211421">
    <property type="component" value="Unassembled WGS sequence"/>
</dbReference>
<evidence type="ECO:0000313" key="1">
    <source>
        <dbReference type="EMBL" id="MDB8742846.1"/>
    </source>
</evidence>
<sequence>MVRRAVATHELNREEIEYLHNYLRGKQPILNRVKEVRPEINNKIVENHALEINNFKVGFIFGEPVQYVKRGNCELDNTESDAPSDNGVAALNEYMQEDDKAAKDRELAEWINQCGVGYRLVLPSDVDEDVPFETYILDPRNTFVIYSNDYKRKPVIGVTYSSYRFANADITSYRSFDIYTDNWYWCIDFKNGEGVVVKSQPNNIGYIPIIEYENNPERLGSFETVITLCDAINNIDSNDLDGIEQIIQAFTWFDNIDIDKNQLKELKELGAIKTRSQEGRQATIKNIETKLDISQTQVAKDDLYDRMLTIASVPDRRASAGGNTGQALIIGEGWVMAESAAKAFELMFVKPEKQFLRVVLKICKTTRNCKQEVKDIKLHDIDVKFTRNKTDNLLTKTQALMNMLQAGIHPRIAILHCGLFSDPEQVYQDSKPYLEAIAQQRQKQNTGNFAVNTTVADEMLKAIGAMDNNGGDNSGNA</sequence>
<accession>A0AAW6E453</accession>
<evidence type="ECO:0000313" key="2">
    <source>
        <dbReference type="Proteomes" id="UP001211421"/>
    </source>
</evidence>
<comment type="caution">
    <text evidence="1">The sequence shown here is derived from an EMBL/GenBank/DDBJ whole genome shotgun (WGS) entry which is preliminary data.</text>
</comment>
<protein>
    <submittedName>
        <fullName evidence="1">Phage portal protein</fullName>
    </submittedName>
</protein>
<gene>
    <name evidence="1" type="ORF">PNV70_12315</name>
</gene>
<proteinExistence type="predicted"/>
<organism evidence="1 2">
    <name type="scientific">Ruminococcus bicirculans</name>
    <name type="common">ex Wegman et al. 2014</name>
    <dbReference type="NCBI Taxonomy" id="1160721"/>
    <lineage>
        <taxon>Bacteria</taxon>
        <taxon>Bacillati</taxon>
        <taxon>Bacillota</taxon>
        <taxon>Clostridia</taxon>
        <taxon>Eubacteriales</taxon>
        <taxon>Oscillospiraceae</taxon>
        <taxon>Ruminococcus</taxon>
    </lineage>
</organism>
<dbReference type="InterPro" id="IPR021145">
    <property type="entry name" value="Portal_protein_SPP1_Gp6-like"/>
</dbReference>
<dbReference type="Pfam" id="PF05133">
    <property type="entry name" value="SPP1_portal"/>
    <property type="match status" value="1"/>
</dbReference>
<dbReference type="AlphaFoldDB" id="A0AAW6E453"/>
<reference evidence="1" key="1">
    <citation type="submission" date="2023-01" db="EMBL/GenBank/DDBJ databases">
        <title>Human gut microbiome strain richness.</title>
        <authorList>
            <person name="Chen-Liaw A."/>
        </authorList>
    </citation>
    <scope>NUCLEOTIDE SEQUENCE</scope>
    <source>
        <strain evidence="1">D59st1_B8_D59t2_181005</strain>
    </source>
</reference>
<name>A0AAW6E453_9FIRM</name>
<dbReference type="EMBL" id="JAQMLS010000009">
    <property type="protein sequence ID" value="MDB8742846.1"/>
    <property type="molecule type" value="Genomic_DNA"/>
</dbReference>
<dbReference type="RefSeq" id="WP_272114798.1">
    <property type="nucleotide sequence ID" value="NZ_JADMNX010000009.1"/>
</dbReference>